<comment type="caution">
    <text evidence="1">The sequence shown here is derived from an EMBL/GenBank/DDBJ whole genome shotgun (WGS) entry which is preliminary data.</text>
</comment>
<evidence type="ECO:0000313" key="2">
    <source>
        <dbReference type="Proteomes" id="UP000310158"/>
    </source>
</evidence>
<sequence>MLMTVSKEKPALGDAPDFVAAAVVDSEKRPSSDASVEYAAHDDYDSPEDRKLLRKIDRRSVNLFIRIFQADSFDRPFAIRLLPALTLLYLLSFLDRTNVGNAKLDGLTIVGV</sequence>
<keyword evidence="2" id="KW-1185">Reference proteome</keyword>
<evidence type="ECO:0008006" key="3">
    <source>
        <dbReference type="Google" id="ProtNLM"/>
    </source>
</evidence>
<evidence type="ECO:0000313" key="1">
    <source>
        <dbReference type="EMBL" id="THH03124.1"/>
    </source>
</evidence>
<dbReference type="AlphaFoldDB" id="A0A4S4KWH3"/>
<protein>
    <recommendedName>
        <fullName evidence="3">Major facilitator superfamily (MFS) profile domain-containing protein</fullName>
    </recommendedName>
</protein>
<gene>
    <name evidence="1" type="ORF">EW146_g10504</name>
</gene>
<reference evidence="1 2" key="1">
    <citation type="submission" date="2019-02" db="EMBL/GenBank/DDBJ databases">
        <title>Genome sequencing of the rare red list fungi Bondarzewia mesenterica.</title>
        <authorList>
            <person name="Buettner E."/>
            <person name="Kellner H."/>
        </authorList>
    </citation>
    <scope>NUCLEOTIDE SEQUENCE [LARGE SCALE GENOMIC DNA]</scope>
    <source>
        <strain evidence="1 2">DSM 108281</strain>
    </source>
</reference>
<dbReference type="EMBL" id="SGPL01001415">
    <property type="protein sequence ID" value="THH03124.1"/>
    <property type="molecule type" value="Genomic_DNA"/>
</dbReference>
<accession>A0A4S4KWH3</accession>
<name>A0A4S4KWH3_9AGAM</name>
<organism evidence="1 2">
    <name type="scientific">Bondarzewia mesenterica</name>
    <dbReference type="NCBI Taxonomy" id="1095465"/>
    <lineage>
        <taxon>Eukaryota</taxon>
        <taxon>Fungi</taxon>
        <taxon>Dikarya</taxon>
        <taxon>Basidiomycota</taxon>
        <taxon>Agaricomycotina</taxon>
        <taxon>Agaricomycetes</taxon>
        <taxon>Russulales</taxon>
        <taxon>Bondarzewiaceae</taxon>
        <taxon>Bondarzewia</taxon>
    </lineage>
</organism>
<proteinExistence type="predicted"/>
<dbReference type="Proteomes" id="UP000310158">
    <property type="component" value="Unassembled WGS sequence"/>
</dbReference>